<evidence type="ECO:0000259" key="6">
    <source>
        <dbReference type="PROSITE" id="PS50222"/>
    </source>
</evidence>
<dbReference type="Pfam" id="PF08976">
    <property type="entry name" value="EF-hand_11"/>
    <property type="match status" value="1"/>
</dbReference>
<evidence type="ECO:0000313" key="7">
    <source>
        <dbReference type="EMBL" id="KAG8438643.1"/>
    </source>
</evidence>
<dbReference type="PROSITE" id="PS00018">
    <property type="entry name" value="EF_HAND_1"/>
    <property type="match status" value="3"/>
</dbReference>
<evidence type="ECO:0000313" key="8">
    <source>
        <dbReference type="Proteomes" id="UP000812440"/>
    </source>
</evidence>
<dbReference type="FunFam" id="1.10.238.10:FF:000243">
    <property type="entry name" value="EF-hand calcium binding domain 6"/>
    <property type="match status" value="1"/>
</dbReference>
<evidence type="ECO:0000256" key="4">
    <source>
        <dbReference type="ARBA" id="ARBA00022837"/>
    </source>
</evidence>
<keyword evidence="2" id="KW-0479">Metal-binding</keyword>
<keyword evidence="4" id="KW-0106">Calcium</keyword>
<dbReference type="PANTHER" id="PTHR20875">
    <property type="entry name" value="EF-HAND CALCIUM-BINDING DOMAIN-CONTAINING PROTEIN 6-RELATED"/>
    <property type="match status" value="1"/>
</dbReference>
<feature type="compositionally biased region" description="Low complexity" evidence="5">
    <location>
        <begin position="23"/>
        <end position="50"/>
    </location>
</feature>
<dbReference type="InterPro" id="IPR002048">
    <property type="entry name" value="EF_hand_dom"/>
</dbReference>
<feature type="domain" description="EF-hand" evidence="6">
    <location>
        <begin position="866"/>
        <end position="901"/>
    </location>
</feature>
<comment type="caution">
    <text evidence="7">The sequence shown here is derived from an EMBL/GenBank/DDBJ whole genome shotgun (WGS) entry which is preliminary data.</text>
</comment>
<feature type="domain" description="EF-hand" evidence="6">
    <location>
        <begin position="308"/>
        <end position="343"/>
    </location>
</feature>
<gene>
    <name evidence="7" type="ORF">GDO86_004998</name>
</gene>
<dbReference type="EMBL" id="JAACNH010000006">
    <property type="protein sequence ID" value="KAG8438643.1"/>
    <property type="molecule type" value="Genomic_DNA"/>
</dbReference>
<sequence>MHSRTMNCGSFRDLRPQTRGIVFSGRPPSTTSRSLSRSSHSSFHSSLSSSIKSTPDPNLSLREIEDILYHRVNEIEEDLKNAFLTLDTEQNFTVTRGEFFRVIQNFIFPLTESQCDELLKTITSNTNGTIPYLEFLAKFLRTTSSDPRGRNLRRRWSCSQANQVLTLNELETRLKNMISKNLKTIVRSCRLYDYNQNGQIQKHELRRILENYCFKMKTAEYEKLWNRYCIGRKNTMDYKDLLRNLGINAELHHKPLDENVASALNWESAQMEREKQRNLKSPSVPKELNTDGYTMEEVEAIFRKKVSSSYTNLVKAFRAFDGSRSGYVSPDALKSVINNFIFPLPNGMFHKLMSRFSLKSTDKIPWEQFLNRFLEPVMIANGQTIPMKSNHRVNLARTETPVVSSEHILHKLRRHFHDSYPSLKQAFLILDEGRKGKVSRKEMRRIVDCMMFRVTDEQFKELMIILDPEHTGFISYHHFLDLFEDKESVSGHKWLHNTRNVTKEMTITVEVETMEDILCRKIESNWAEFSKAVQSCDRNRSGTVNKEQFKRILQSFCPSLSEDNFKGLCEKYGNESSSIAYKGFLQNLGVCACQVGDFNGVSTEITEGSQLREELRQTDLSARMKGIESQATKLIRNMTMEDVIGKLKDCMTGQEFSPKESFLAFNKQQKGKITKNDFRKVLQDHEIHLDDDHFKRLTEIVGFTKEELGYLDFISLFEVPTSNGAAVTSDSGSNHRVNDTKFHYTSAEDCLSQLRDKLREGFGDMYSAFYKLDSNCDGLITMQDFRHLLDSFMFIMKPQEFERLLDLMGLNLTSTLNYKEFLSLFQKSENDCPPWLDSSYRPKQTMDCVDLACEQAHYYLVTKAQGRWHDLAKTFCEIDREGNGILQKKDLRNVLYRFYLPISPKEFEKLWNRYDSDGKGYLTHQEFLHKLGIAFASGDAGPSKRIVEDNQVCLDNHYIKQQQIQEEMNAFHKHQTKTLDIKDIEQQIKDKFRDYYQDFSTAFAKVDKNKDGLVTVSDFRGTLQDLHFNLDDEQFSSLLSRLKFKAGNGKLSYFDFLKIIDDGRASKYGQNRCEAATAETTQKLSLHKVSIKLQEAVNSSYNELHKPPSTWAERVQRATRPRSSKELTMKDILTYIREVVTGRFDTIAQEFLSLDYANLNVLSKDDFRELFNKNFMLLTDDQFENLWNTLPLNSYGNLKYGEFLRQFSSGQSPSRLENVWTNDTELINKPESALSSKQAAVDSYSGIRRPKTAPAVLNRSTTVIQRPKTAAAFPSKLVNCEKTENKLRGGLQKVWQDVLRACRELDPARAGEIPTSEFSAILKQFNVDTNEEEFDNLAIKYNVRNDGKFSYSDFFRNVMLGPNPQENTLTQRLKVQKPRVPISTGPDGPLFLNAMLRIQPKVVDCWRPMRRSFLSFDKTRSGFIGVPDFKQVLCKFGINLSEDDFFHLLGFFDKGLKATVSYNDFLRVFLR</sequence>
<proteinExistence type="predicted"/>
<feature type="domain" description="EF-hand" evidence="6">
    <location>
        <begin position="180"/>
        <end position="215"/>
    </location>
</feature>
<keyword evidence="8" id="KW-1185">Reference proteome</keyword>
<feature type="region of interest" description="Disordered" evidence="5">
    <location>
        <begin position="19"/>
        <end position="57"/>
    </location>
</feature>
<evidence type="ECO:0000256" key="3">
    <source>
        <dbReference type="ARBA" id="ARBA00022737"/>
    </source>
</evidence>
<feature type="domain" description="EF-hand" evidence="6">
    <location>
        <begin position="74"/>
        <end position="109"/>
    </location>
</feature>
<evidence type="ECO:0000256" key="1">
    <source>
        <dbReference type="ARBA" id="ARBA00022553"/>
    </source>
</evidence>
<dbReference type="SUPFAM" id="SSF47473">
    <property type="entry name" value="EF-hand"/>
    <property type="match status" value="7"/>
</dbReference>
<protein>
    <recommendedName>
        <fullName evidence="6">EF-hand domain-containing protein</fullName>
    </recommendedName>
</protein>
<feature type="domain" description="EF-hand" evidence="6">
    <location>
        <begin position="994"/>
        <end position="1029"/>
    </location>
</feature>
<dbReference type="PROSITE" id="PS50222">
    <property type="entry name" value="EF_HAND_2"/>
    <property type="match status" value="11"/>
</dbReference>
<name>A0A8T2J4E2_9PIPI</name>
<keyword evidence="1" id="KW-0597">Phosphoprotein</keyword>
<dbReference type="GO" id="GO:0005654">
    <property type="term" value="C:nucleoplasm"/>
    <property type="evidence" value="ECO:0007669"/>
    <property type="project" value="TreeGrafter"/>
</dbReference>
<dbReference type="InterPro" id="IPR018247">
    <property type="entry name" value="EF_Hand_1_Ca_BS"/>
</dbReference>
<dbReference type="PANTHER" id="PTHR20875:SF2">
    <property type="entry name" value="EF-HAND CALCIUM-BINDING DOMAIN-CONTAINING PROTEIN 6"/>
    <property type="match status" value="1"/>
</dbReference>
<dbReference type="Pfam" id="PF13499">
    <property type="entry name" value="EF-hand_7"/>
    <property type="match status" value="2"/>
</dbReference>
<dbReference type="CDD" id="cd00051">
    <property type="entry name" value="EFh"/>
    <property type="match status" value="2"/>
</dbReference>
<dbReference type="FunFam" id="1.10.238.10:FF:000538">
    <property type="entry name" value="EF-hand calcium-binding domain-containing protein 6"/>
    <property type="match status" value="1"/>
</dbReference>
<dbReference type="InterPro" id="IPR015070">
    <property type="entry name" value="EF_hand_DJBP"/>
</dbReference>
<reference evidence="7" key="1">
    <citation type="thesis" date="2020" institute="ProQuest LLC" country="789 East Eisenhower Parkway, Ann Arbor, MI, USA">
        <title>Comparative Genomics and Chromosome Evolution.</title>
        <authorList>
            <person name="Mudd A.B."/>
        </authorList>
    </citation>
    <scope>NUCLEOTIDE SEQUENCE</scope>
    <source>
        <strain evidence="7">Female2</strain>
        <tissue evidence="7">Blood</tissue>
    </source>
</reference>
<keyword evidence="3" id="KW-0677">Repeat</keyword>
<feature type="domain" description="EF-hand" evidence="6">
    <location>
        <begin position="902"/>
        <end position="937"/>
    </location>
</feature>
<feature type="domain" description="EF-hand" evidence="6">
    <location>
        <begin position="418"/>
        <end position="453"/>
    </location>
</feature>
<dbReference type="Proteomes" id="UP000812440">
    <property type="component" value="Chromosome 3"/>
</dbReference>
<dbReference type="FunFam" id="1.10.238.10:FF:000179">
    <property type="entry name" value="EF-hand calcium-binding domain-containing protein 6"/>
    <property type="match status" value="2"/>
</dbReference>
<dbReference type="Pfam" id="PF13202">
    <property type="entry name" value="EF-hand_5"/>
    <property type="match status" value="2"/>
</dbReference>
<dbReference type="SMART" id="SM00054">
    <property type="entry name" value="EFh"/>
    <property type="match status" value="13"/>
</dbReference>
<dbReference type="GO" id="GO:0005509">
    <property type="term" value="F:calcium ion binding"/>
    <property type="evidence" value="ECO:0007669"/>
    <property type="project" value="InterPro"/>
</dbReference>
<dbReference type="InterPro" id="IPR011992">
    <property type="entry name" value="EF-hand-dom_pair"/>
</dbReference>
<dbReference type="FunFam" id="1.10.238.10:FF:000121">
    <property type="entry name" value="EF-hand calcium-binding domain-containing protein 6"/>
    <property type="match status" value="4"/>
</dbReference>
<feature type="domain" description="EF-hand" evidence="6">
    <location>
        <begin position="1409"/>
        <end position="1439"/>
    </location>
</feature>
<dbReference type="InterPro" id="IPR052603">
    <property type="entry name" value="EFCB6"/>
</dbReference>
<evidence type="ECO:0000256" key="5">
    <source>
        <dbReference type="SAM" id="MobiDB-lite"/>
    </source>
</evidence>
<accession>A0A8T2J4E2</accession>
<feature type="domain" description="EF-hand" evidence="6">
    <location>
        <begin position="454"/>
        <end position="489"/>
    </location>
</feature>
<organism evidence="7 8">
    <name type="scientific">Hymenochirus boettgeri</name>
    <name type="common">Congo dwarf clawed frog</name>
    <dbReference type="NCBI Taxonomy" id="247094"/>
    <lineage>
        <taxon>Eukaryota</taxon>
        <taxon>Metazoa</taxon>
        <taxon>Chordata</taxon>
        <taxon>Craniata</taxon>
        <taxon>Vertebrata</taxon>
        <taxon>Euteleostomi</taxon>
        <taxon>Amphibia</taxon>
        <taxon>Batrachia</taxon>
        <taxon>Anura</taxon>
        <taxon>Pipoidea</taxon>
        <taxon>Pipidae</taxon>
        <taxon>Pipinae</taxon>
        <taxon>Hymenochirus</taxon>
    </lineage>
</organism>
<evidence type="ECO:0000256" key="2">
    <source>
        <dbReference type="ARBA" id="ARBA00022723"/>
    </source>
</evidence>
<feature type="domain" description="EF-hand" evidence="6">
    <location>
        <begin position="524"/>
        <end position="559"/>
    </location>
</feature>
<feature type="domain" description="EF-hand" evidence="6">
    <location>
        <begin position="760"/>
        <end position="795"/>
    </location>
</feature>
<dbReference type="OrthoDB" id="26525at2759"/>
<dbReference type="Gene3D" id="1.10.238.10">
    <property type="entry name" value="EF-hand"/>
    <property type="match status" value="12"/>
</dbReference>